<evidence type="ECO:0000256" key="3">
    <source>
        <dbReference type="ARBA" id="ARBA00012438"/>
    </source>
</evidence>
<evidence type="ECO:0000256" key="5">
    <source>
        <dbReference type="ARBA" id="ARBA00022553"/>
    </source>
</evidence>
<dbReference type="Proteomes" id="UP000233332">
    <property type="component" value="Unassembled WGS sequence"/>
</dbReference>
<dbReference type="InterPro" id="IPR005467">
    <property type="entry name" value="His_kinase_dom"/>
</dbReference>
<evidence type="ECO:0000256" key="7">
    <source>
        <dbReference type="ARBA" id="ARBA00022692"/>
    </source>
</evidence>
<evidence type="ECO:0000256" key="13">
    <source>
        <dbReference type="ARBA" id="ARBA00023136"/>
    </source>
</evidence>
<dbReference type="SMART" id="SM00387">
    <property type="entry name" value="HATPase_c"/>
    <property type="match status" value="1"/>
</dbReference>
<dbReference type="InterPro" id="IPR036890">
    <property type="entry name" value="HATPase_C_sf"/>
</dbReference>
<keyword evidence="6" id="KW-0808">Transferase</keyword>
<reference evidence="16 17" key="1">
    <citation type="submission" date="2017-09" db="EMBL/GenBank/DDBJ databases">
        <title>Biodiversity and function of Thalassospira species in the particle-attached aromatic-hydrocarbon-degrading consortia from the surface seawater of the China South Sea.</title>
        <authorList>
            <person name="Dong C."/>
            <person name="Lai Q."/>
            <person name="Shao Z."/>
        </authorList>
    </citation>
    <scope>NUCLEOTIDE SEQUENCE [LARGE SCALE GENOMIC DNA]</scope>
    <source>
        <strain evidence="16 17">139Z-12</strain>
    </source>
</reference>
<evidence type="ECO:0000256" key="1">
    <source>
        <dbReference type="ARBA" id="ARBA00000085"/>
    </source>
</evidence>
<keyword evidence="5" id="KW-0597">Phosphoprotein</keyword>
<evidence type="ECO:0000256" key="11">
    <source>
        <dbReference type="ARBA" id="ARBA00022989"/>
    </source>
</evidence>
<dbReference type="RefSeq" id="WP_101302725.1">
    <property type="nucleotide sequence ID" value="NZ_NXGX01000005.1"/>
</dbReference>
<keyword evidence="12" id="KW-0902">Two-component regulatory system</keyword>
<feature type="transmembrane region" description="Helical" evidence="14">
    <location>
        <begin position="20"/>
        <end position="42"/>
    </location>
</feature>
<evidence type="ECO:0000256" key="10">
    <source>
        <dbReference type="ARBA" id="ARBA00022840"/>
    </source>
</evidence>
<evidence type="ECO:0000256" key="6">
    <source>
        <dbReference type="ARBA" id="ARBA00022679"/>
    </source>
</evidence>
<accession>A0A2N3L4S1</accession>
<evidence type="ECO:0000259" key="15">
    <source>
        <dbReference type="PROSITE" id="PS50109"/>
    </source>
</evidence>
<gene>
    <name evidence="16" type="ORF">COO92_12930</name>
</gene>
<dbReference type="GO" id="GO:0005524">
    <property type="term" value="F:ATP binding"/>
    <property type="evidence" value="ECO:0007669"/>
    <property type="project" value="UniProtKB-KW"/>
</dbReference>
<dbReference type="Pfam" id="PF00512">
    <property type="entry name" value="HisKA"/>
    <property type="match status" value="1"/>
</dbReference>
<evidence type="ECO:0000256" key="2">
    <source>
        <dbReference type="ARBA" id="ARBA00004651"/>
    </source>
</evidence>
<organism evidence="16 17">
    <name type="scientific">Thalassospira lohafexi</name>
    <dbReference type="NCBI Taxonomy" id="744227"/>
    <lineage>
        <taxon>Bacteria</taxon>
        <taxon>Pseudomonadati</taxon>
        <taxon>Pseudomonadota</taxon>
        <taxon>Alphaproteobacteria</taxon>
        <taxon>Rhodospirillales</taxon>
        <taxon>Thalassospiraceae</taxon>
        <taxon>Thalassospira</taxon>
    </lineage>
</organism>
<dbReference type="Gene3D" id="3.30.565.10">
    <property type="entry name" value="Histidine kinase-like ATPase, C-terminal domain"/>
    <property type="match status" value="1"/>
</dbReference>
<dbReference type="GO" id="GO:0005886">
    <property type="term" value="C:plasma membrane"/>
    <property type="evidence" value="ECO:0007669"/>
    <property type="project" value="UniProtKB-SubCell"/>
</dbReference>
<dbReference type="EC" id="2.7.13.3" evidence="3"/>
<evidence type="ECO:0000256" key="8">
    <source>
        <dbReference type="ARBA" id="ARBA00022741"/>
    </source>
</evidence>
<protein>
    <recommendedName>
        <fullName evidence="3">histidine kinase</fullName>
        <ecNumber evidence="3">2.7.13.3</ecNumber>
    </recommendedName>
</protein>
<keyword evidence="13 14" id="KW-0472">Membrane</keyword>
<dbReference type="SMART" id="SM00388">
    <property type="entry name" value="HisKA"/>
    <property type="match status" value="1"/>
</dbReference>
<keyword evidence="7 14" id="KW-0812">Transmembrane</keyword>
<proteinExistence type="predicted"/>
<dbReference type="AlphaFoldDB" id="A0A2N3L4S1"/>
<dbReference type="SUPFAM" id="SSF47384">
    <property type="entry name" value="Homodimeric domain of signal transducing histidine kinase"/>
    <property type="match status" value="1"/>
</dbReference>
<dbReference type="SUPFAM" id="SSF55874">
    <property type="entry name" value="ATPase domain of HSP90 chaperone/DNA topoisomerase II/histidine kinase"/>
    <property type="match status" value="1"/>
</dbReference>
<evidence type="ECO:0000256" key="9">
    <source>
        <dbReference type="ARBA" id="ARBA00022777"/>
    </source>
</evidence>
<dbReference type="EMBL" id="NXGX01000005">
    <property type="protein sequence ID" value="PKR57680.1"/>
    <property type="molecule type" value="Genomic_DNA"/>
</dbReference>
<dbReference type="InterPro" id="IPR036097">
    <property type="entry name" value="HisK_dim/P_sf"/>
</dbReference>
<dbReference type="InterPro" id="IPR003661">
    <property type="entry name" value="HisK_dim/P_dom"/>
</dbReference>
<keyword evidence="9 16" id="KW-0418">Kinase</keyword>
<evidence type="ECO:0000256" key="14">
    <source>
        <dbReference type="SAM" id="Phobius"/>
    </source>
</evidence>
<dbReference type="InterPro" id="IPR050398">
    <property type="entry name" value="HssS/ArlS-like"/>
</dbReference>
<comment type="catalytic activity">
    <reaction evidence="1">
        <text>ATP + protein L-histidine = ADP + protein N-phospho-L-histidine.</text>
        <dbReference type="EC" id="2.7.13.3"/>
    </reaction>
</comment>
<dbReference type="PANTHER" id="PTHR45528">
    <property type="entry name" value="SENSOR HISTIDINE KINASE CPXA"/>
    <property type="match status" value="1"/>
</dbReference>
<dbReference type="Gene3D" id="1.10.287.130">
    <property type="match status" value="1"/>
</dbReference>
<dbReference type="Pfam" id="PF02518">
    <property type="entry name" value="HATPase_c"/>
    <property type="match status" value="1"/>
</dbReference>
<sequence length="446" mass="50470">MNTTCCAPKTRSFSRFVRNYVLLGLVVTLVLYTAVLNFYMLYGKWMVAAFQLQLIAEQYDDQLARDPDAPLPKGFNIESFERFDELPAELRAHARPNDLELNELFYINTDQYADQKDPENPIFLVFPHQLADGREILILQTYHVGDGESVFFERLHNLALLSIPFAMAVIGIFAWFLWIIGKRLTKPSENLQDWANNLTTERLADPIPDFGFEELNDVARELHRSVNQIDQFVAREREFLRQASHELRTPVTIVSGNVELLEKSPLNQTQSRVMTRIKRANRNMQQLLETLLWLGRDNAPVGSTEHISFAAFIEQEISDLSYLTDGKHVTCSFIPDSEDTVIATSRAALMIVISNLIRNAFQHTPKGQVTITLNGTALTVKNTISTCTGEYTTPQGEGIGLQLVRRICARLNWHCTPTHLQNGGMSVTFDPGADTLVKPEPELVTS</sequence>
<name>A0A2N3L4S1_9PROT</name>
<evidence type="ECO:0000313" key="16">
    <source>
        <dbReference type="EMBL" id="PKR57680.1"/>
    </source>
</evidence>
<keyword evidence="17" id="KW-1185">Reference proteome</keyword>
<comment type="caution">
    <text evidence="16">The sequence shown here is derived from an EMBL/GenBank/DDBJ whole genome shotgun (WGS) entry which is preliminary data.</text>
</comment>
<dbReference type="PANTHER" id="PTHR45528:SF1">
    <property type="entry name" value="SENSOR HISTIDINE KINASE CPXA"/>
    <property type="match status" value="1"/>
</dbReference>
<comment type="subcellular location">
    <subcellularLocation>
        <location evidence="2">Cell membrane</location>
        <topology evidence="2">Multi-pass membrane protein</topology>
    </subcellularLocation>
</comment>
<dbReference type="PROSITE" id="PS50109">
    <property type="entry name" value="HIS_KIN"/>
    <property type="match status" value="1"/>
</dbReference>
<evidence type="ECO:0000256" key="12">
    <source>
        <dbReference type="ARBA" id="ARBA00023012"/>
    </source>
</evidence>
<dbReference type="InterPro" id="IPR003594">
    <property type="entry name" value="HATPase_dom"/>
</dbReference>
<keyword evidence="10" id="KW-0067">ATP-binding</keyword>
<dbReference type="GO" id="GO:0000155">
    <property type="term" value="F:phosphorelay sensor kinase activity"/>
    <property type="evidence" value="ECO:0007669"/>
    <property type="project" value="InterPro"/>
</dbReference>
<keyword evidence="4" id="KW-1003">Cell membrane</keyword>
<dbReference type="CDD" id="cd00082">
    <property type="entry name" value="HisKA"/>
    <property type="match status" value="1"/>
</dbReference>
<evidence type="ECO:0000256" key="4">
    <source>
        <dbReference type="ARBA" id="ARBA00022475"/>
    </source>
</evidence>
<feature type="transmembrane region" description="Helical" evidence="14">
    <location>
        <begin position="158"/>
        <end position="180"/>
    </location>
</feature>
<keyword evidence="8" id="KW-0547">Nucleotide-binding</keyword>
<feature type="domain" description="Histidine kinase" evidence="15">
    <location>
        <begin position="242"/>
        <end position="445"/>
    </location>
</feature>
<evidence type="ECO:0000313" key="17">
    <source>
        <dbReference type="Proteomes" id="UP000233332"/>
    </source>
</evidence>
<keyword evidence="11 14" id="KW-1133">Transmembrane helix</keyword>